<dbReference type="InterPro" id="IPR000305">
    <property type="entry name" value="GIY-YIG_endonuc"/>
</dbReference>
<organism evidence="3 4">
    <name type="scientific">Marivirga aurantiaca</name>
    <dbReference type="NCBI Taxonomy" id="2802615"/>
    <lineage>
        <taxon>Bacteria</taxon>
        <taxon>Pseudomonadati</taxon>
        <taxon>Bacteroidota</taxon>
        <taxon>Cytophagia</taxon>
        <taxon>Cytophagales</taxon>
        <taxon>Marivirgaceae</taxon>
        <taxon>Marivirga</taxon>
    </lineage>
</organism>
<dbReference type="EMBL" id="JAEQBW010000007">
    <property type="protein sequence ID" value="MBK6266416.1"/>
    <property type="molecule type" value="Genomic_DNA"/>
</dbReference>
<evidence type="ECO:0000259" key="2">
    <source>
        <dbReference type="PROSITE" id="PS50164"/>
    </source>
</evidence>
<feature type="domain" description="GIY-YIG" evidence="2">
    <location>
        <begin position="2"/>
        <end position="77"/>
    </location>
</feature>
<comment type="caution">
    <text evidence="3">The sequence shown here is derived from an EMBL/GenBank/DDBJ whole genome shotgun (WGS) entry which is preliminary data.</text>
</comment>
<reference evidence="3" key="1">
    <citation type="submission" date="2021-01" db="EMBL/GenBank/DDBJ databases">
        <title>Marivirga aurantiaca sp. nov., isolated from intertidal surface sediments.</title>
        <authorList>
            <person name="Zhang M."/>
        </authorList>
    </citation>
    <scope>NUCLEOTIDE SEQUENCE</scope>
    <source>
        <strain evidence="3">S37H4</strain>
    </source>
</reference>
<dbReference type="InterPro" id="IPR035901">
    <property type="entry name" value="GIY-YIG_endonuc_sf"/>
</dbReference>
<name>A0A934X148_9BACT</name>
<evidence type="ECO:0000313" key="4">
    <source>
        <dbReference type="Proteomes" id="UP000611723"/>
    </source>
</evidence>
<dbReference type="Gene3D" id="3.40.1440.10">
    <property type="entry name" value="GIY-YIG endonuclease"/>
    <property type="match status" value="1"/>
</dbReference>
<gene>
    <name evidence="3" type="ORF">JKA74_15330</name>
</gene>
<accession>A0A934X148</accession>
<evidence type="ECO:0000313" key="3">
    <source>
        <dbReference type="EMBL" id="MBK6266416.1"/>
    </source>
</evidence>
<dbReference type="SUPFAM" id="SSF82771">
    <property type="entry name" value="GIY-YIG endonuclease"/>
    <property type="match status" value="1"/>
</dbReference>
<dbReference type="PANTHER" id="PTHR34477:SF1">
    <property type="entry name" value="UPF0213 PROTEIN YHBQ"/>
    <property type="match status" value="1"/>
</dbReference>
<comment type="similarity">
    <text evidence="1">Belongs to the UPF0213 family.</text>
</comment>
<dbReference type="CDD" id="cd10449">
    <property type="entry name" value="GIY-YIG_SLX1_like"/>
    <property type="match status" value="1"/>
</dbReference>
<dbReference type="PROSITE" id="PS50164">
    <property type="entry name" value="GIY_YIG"/>
    <property type="match status" value="1"/>
</dbReference>
<dbReference type="Pfam" id="PF01541">
    <property type="entry name" value="GIY-YIG"/>
    <property type="match status" value="1"/>
</dbReference>
<dbReference type="Proteomes" id="UP000611723">
    <property type="component" value="Unassembled WGS sequence"/>
</dbReference>
<evidence type="ECO:0000256" key="1">
    <source>
        <dbReference type="ARBA" id="ARBA00007435"/>
    </source>
</evidence>
<sequence length="100" mass="11745">MEPHYTYILQSEKDHSYYIGSSNDPQERLIKHNKRHKGYTARKQPWKLVYIEEYETKTEALKREHFLKAQKSKEFIEKLILNSGSSVVIPIGIPLGECLP</sequence>
<protein>
    <submittedName>
        <fullName evidence="3">GIY-YIG nuclease family protein</fullName>
    </submittedName>
</protein>
<keyword evidence="4" id="KW-1185">Reference proteome</keyword>
<dbReference type="AlphaFoldDB" id="A0A934X148"/>
<dbReference type="PANTHER" id="PTHR34477">
    <property type="entry name" value="UPF0213 PROTEIN YHBQ"/>
    <property type="match status" value="1"/>
</dbReference>
<dbReference type="InterPro" id="IPR050190">
    <property type="entry name" value="UPF0213_domain"/>
</dbReference>
<proteinExistence type="inferred from homology"/>
<dbReference type="RefSeq" id="WP_201432090.1">
    <property type="nucleotide sequence ID" value="NZ_JAEQBW010000007.1"/>
</dbReference>